<name>A0ABU7TSK1_9HYPH</name>
<dbReference type="EMBL" id="MLCA01000010">
    <property type="protein sequence ID" value="MEE7492409.1"/>
    <property type="molecule type" value="Genomic_DNA"/>
</dbReference>
<keyword evidence="2" id="KW-0378">Hydrolase</keyword>
<dbReference type="PRINTS" id="PR00862">
    <property type="entry name" value="PROLIGOPTASE"/>
</dbReference>
<feature type="region of interest" description="Disordered" evidence="4">
    <location>
        <begin position="1"/>
        <end position="21"/>
    </location>
</feature>
<evidence type="ECO:0000259" key="5">
    <source>
        <dbReference type="Pfam" id="PF00326"/>
    </source>
</evidence>
<dbReference type="InterPro" id="IPR029058">
    <property type="entry name" value="AB_hydrolase_fold"/>
</dbReference>
<comment type="caution">
    <text evidence="7">The sequence shown here is derived from an EMBL/GenBank/DDBJ whole genome shotgun (WGS) entry which is preliminary data.</text>
</comment>
<dbReference type="InterPro" id="IPR002470">
    <property type="entry name" value="Peptidase_S9A"/>
</dbReference>
<evidence type="ECO:0000256" key="4">
    <source>
        <dbReference type="SAM" id="MobiDB-lite"/>
    </source>
</evidence>
<evidence type="ECO:0000313" key="7">
    <source>
        <dbReference type="EMBL" id="MEE7492409.1"/>
    </source>
</evidence>
<organism evidence="7 8">
    <name type="scientific">Methylobacterium oryzae</name>
    <dbReference type="NCBI Taxonomy" id="334852"/>
    <lineage>
        <taxon>Bacteria</taxon>
        <taxon>Pseudomonadati</taxon>
        <taxon>Pseudomonadota</taxon>
        <taxon>Alphaproteobacteria</taxon>
        <taxon>Hyphomicrobiales</taxon>
        <taxon>Methylobacteriaceae</taxon>
        <taxon>Methylobacterium</taxon>
    </lineage>
</organism>
<proteinExistence type="predicted"/>
<protein>
    <submittedName>
        <fullName evidence="7">S9 family peptidase</fullName>
    </submittedName>
</protein>
<evidence type="ECO:0000256" key="2">
    <source>
        <dbReference type="ARBA" id="ARBA00022801"/>
    </source>
</evidence>
<dbReference type="Pfam" id="PF00326">
    <property type="entry name" value="Peptidase_S9"/>
    <property type="match status" value="1"/>
</dbReference>
<dbReference type="SUPFAM" id="SSF53474">
    <property type="entry name" value="alpha/beta-Hydrolases"/>
    <property type="match status" value="1"/>
</dbReference>
<evidence type="ECO:0000256" key="1">
    <source>
        <dbReference type="ARBA" id="ARBA00022670"/>
    </source>
</evidence>
<sequence>MSAATDPHPDPRPTLARPDDDPYLWLEEVDGPDALTWVEARNAETLARYGDAGFLRDRDIARDLLDRPGRIPFVQRFGTWLYNFWTDRAHPRGLWRRVDEAGYRAAVPDWEILLDLDSLAAIEGEDWVWAGAAILKGDLDRALVRLSRGGKDAAVMREFDLDTRTFVADGFILPEGKGGATWLDRETVLLSSALGPGMATRSGYARTVRLWPRGTDPLDAPVLFETAETSMDVWGASDRQTGSERITFVERLGFFDAAIHIGDRTGPRARLDLPTHAGVQLHRNHLSVRPRRPWTVNGVAYAADTVLTIALPDLLAGRSGFTVLWQPEERRALQGVFWSAGRLIVDVLEDLRPTYRVFEPGPGGWTERPLAGLPALGSVHLWPLDGDPERADGALLALAHDPVTPPALLAFPPALDAPAVLRQTLPAFDARNIRVTRHEARSADGTRVPYVQVGPQAETGSAPVYLTAYGGFGLSRLPDYQPVLGKLWLERGGTCVTANIRGGGEFGTRWHDAGRREGKARAHDDFAAVAADLVARGVTRPGRIAAEGGSNGGLLIANMLTRYPERFGALACTIPLIDMRRYTKLLAGASWVGEYGDPDDPQDWAFLSYISAYHAAEAGRPYPPILLATSRGDDRVHPGHARKMAQKLRVLGCDVAFYEPATGGHGAGKDSEQAAAFRALGLTFLRRAIGWEDPVA</sequence>
<reference evidence="7 8" key="1">
    <citation type="journal article" date="2012" name="Genet. Mol. Biol.">
        <title>Analysis of 16S rRNA and mxaF genes revealing insights into Methylobacterium niche-specific plant association.</title>
        <authorList>
            <person name="Dourado M.N."/>
            <person name="Andreote F.D."/>
            <person name="Dini-Andreote F."/>
            <person name="Conti R."/>
            <person name="Araujo J.M."/>
            <person name="Araujo W.L."/>
        </authorList>
    </citation>
    <scope>NUCLEOTIDE SEQUENCE [LARGE SCALE GENOMIC DNA]</scope>
    <source>
        <strain evidence="7 8">TC3-10</strain>
    </source>
</reference>
<keyword evidence="1" id="KW-0645">Protease</keyword>
<keyword evidence="8" id="KW-1185">Reference proteome</keyword>
<dbReference type="InterPro" id="IPR051167">
    <property type="entry name" value="Prolyl_oligopep/macrocyclase"/>
</dbReference>
<gene>
    <name evidence="7" type="ORF">MOTC310_18780</name>
</gene>
<keyword evidence="3" id="KW-0720">Serine protease</keyword>
<dbReference type="SUPFAM" id="SSF50993">
    <property type="entry name" value="Peptidase/esterase 'gauge' domain"/>
    <property type="match status" value="1"/>
</dbReference>
<evidence type="ECO:0000256" key="3">
    <source>
        <dbReference type="ARBA" id="ARBA00022825"/>
    </source>
</evidence>
<dbReference type="InterPro" id="IPR023302">
    <property type="entry name" value="Pept_S9A_N"/>
</dbReference>
<feature type="domain" description="Peptidase S9A N-terminal" evidence="6">
    <location>
        <begin position="21"/>
        <end position="235"/>
    </location>
</feature>
<evidence type="ECO:0000259" key="6">
    <source>
        <dbReference type="Pfam" id="PF02897"/>
    </source>
</evidence>
<dbReference type="RefSeq" id="WP_331302909.1">
    <property type="nucleotide sequence ID" value="NZ_MLCA01000010.1"/>
</dbReference>
<dbReference type="Gene3D" id="2.130.10.120">
    <property type="entry name" value="Prolyl oligopeptidase, N-terminal domain"/>
    <property type="match status" value="1"/>
</dbReference>
<accession>A0ABU7TSK1</accession>
<dbReference type="Pfam" id="PF02897">
    <property type="entry name" value="Peptidase_S9_N"/>
    <property type="match status" value="1"/>
</dbReference>
<dbReference type="Proteomes" id="UP001355206">
    <property type="component" value="Unassembled WGS sequence"/>
</dbReference>
<dbReference type="PANTHER" id="PTHR42881:SF13">
    <property type="entry name" value="PROLYL ENDOPEPTIDASE"/>
    <property type="match status" value="1"/>
</dbReference>
<dbReference type="InterPro" id="IPR001375">
    <property type="entry name" value="Peptidase_S9_cat"/>
</dbReference>
<evidence type="ECO:0000313" key="8">
    <source>
        <dbReference type="Proteomes" id="UP001355206"/>
    </source>
</evidence>
<dbReference type="Gene3D" id="3.40.50.1820">
    <property type="entry name" value="alpha/beta hydrolase"/>
    <property type="match status" value="1"/>
</dbReference>
<feature type="domain" description="Peptidase S9 prolyl oligopeptidase catalytic" evidence="5">
    <location>
        <begin position="488"/>
        <end position="689"/>
    </location>
</feature>
<dbReference type="PANTHER" id="PTHR42881">
    <property type="entry name" value="PROLYL ENDOPEPTIDASE"/>
    <property type="match status" value="1"/>
</dbReference>